<keyword evidence="2" id="KW-1185">Reference proteome</keyword>
<evidence type="ECO:0000313" key="1">
    <source>
        <dbReference type="EMBL" id="KAF3694538.1"/>
    </source>
</evidence>
<reference evidence="1 2" key="1">
    <citation type="submission" date="2019-02" db="EMBL/GenBank/DDBJ databases">
        <title>Opniocepnalus argus genome.</title>
        <authorList>
            <person name="Zhou C."/>
            <person name="Xiao S."/>
        </authorList>
    </citation>
    <scope>NUCLEOTIDE SEQUENCE [LARGE SCALE GENOMIC DNA]</scope>
    <source>
        <strain evidence="1">OARG1902GOOAL</strain>
        <tissue evidence="1">Muscle</tissue>
    </source>
</reference>
<sequence length="54" mass="6065">MCGVVCSPALVKSCPVTSDADCNYCEPTWEQTVRRDKQENVLMLYNVKPKVDIS</sequence>
<protein>
    <submittedName>
        <fullName evidence="1">Uncharacterized protein</fullName>
    </submittedName>
</protein>
<dbReference type="AlphaFoldDB" id="A0A6G1PX30"/>
<name>A0A6G1PX30_CHAAH</name>
<organism evidence="1 2">
    <name type="scientific">Channa argus</name>
    <name type="common">Northern snakehead</name>
    <name type="synonym">Ophicephalus argus</name>
    <dbReference type="NCBI Taxonomy" id="215402"/>
    <lineage>
        <taxon>Eukaryota</taxon>
        <taxon>Metazoa</taxon>
        <taxon>Chordata</taxon>
        <taxon>Craniata</taxon>
        <taxon>Vertebrata</taxon>
        <taxon>Euteleostomi</taxon>
        <taxon>Actinopterygii</taxon>
        <taxon>Neopterygii</taxon>
        <taxon>Teleostei</taxon>
        <taxon>Neoteleostei</taxon>
        <taxon>Acanthomorphata</taxon>
        <taxon>Anabantaria</taxon>
        <taxon>Anabantiformes</taxon>
        <taxon>Channoidei</taxon>
        <taxon>Channidae</taxon>
        <taxon>Channa</taxon>
    </lineage>
</organism>
<accession>A0A6G1PX30</accession>
<dbReference type="Proteomes" id="UP000503349">
    <property type="component" value="Chromosome 10"/>
</dbReference>
<gene>
    <name evidence="1" type="ORF">EXN66_Car010214</name>
</gene>
<dbReference type="EMBL" id="CM015721">
    <property type="protein sequence ID" value="KAF3694538.1"/>
    <property type="molecule type" value="Genomic_DNA"/>
</dbReference>
<reference evidence="2" key="2">
    <citation type="submission" date="2019-02" db="EMBL/GenBank/DDBJ databases">
        <title>Opniocepnalus argus Var Kimnra genome.</title>
        <authorList>
            <person name="Zhou C."/>
            <person name="Xiao S."/>
        </authorList>
    </citation>
    <scope>NUCLEOTIDE SEQUENCE [LARGE SCALE GENOMIC DNA]</scope>
</reference>
<proteinExistence type="predicted"/>
<evidence type="ECO:0000313" key="2">
    <source>
        <dbReference type="Proteomes" id="UP000503349"/>
    </source>
</evidence>